<comment type="cofactor">
    <cofactor evidence="6">
        <name>Zn(2+)</name>
        <dbReference type="ChEBI" id="CHEBI:29105"/>
    </cofactor>
    <text evidence="6">Binds 1 zinc ion.</text>
</comment>
<proteinExistence type="inferred from homology"/>
<dbReference type="EC" id="3.4.-.-" evidence="8"/>
<dbReference type="SUPFAM" id="SSF55486">
    <property type="entry name" value="Metalloproteases ('zincins'), catalytic domain"/>
    <property type="match status" value="1"/>
</dbReference>
<keyword evidence="9" id="KW-1185">Reference proteome</keyword>
<keyword evidence="4 6" id="KW-0862">Zinc</keyword>
<gene>
    <name evidence="8" type="ORF">ACFSRY_06055</name>
</gene>
<dbReference type="InterPro" id="IPR001567">
    <property type="entry name" value="Pept_M3A_M3B_dom"/>
</dbReference>
<comment type="caution">
    <text evidence="8">The sequence shown here is derived from an EMBL/GenBank/DDBJ whole genome shotgun (WGS) entry which is preliminary data.</text>
</comment>
<evidence type="ECO:0000259" key="7">
    <source>
        <dbReference type="Pfam" id="PF01432"/>
    </source>
</evidence>
<dbReference type="Proteomes" id="UP001597544">
    <property type="component" value="Unassembled WGS sequence"/>
</dbReference>
<feature type="domain" description="Peptidase M3A/M3B catalytic" evidence="7">
    <location>
        <begin position="181"/>
        <end position="565"/>
    </location>
</feature>
<evidence type="ECO:0000256" key="5">
    <source>
        <dbReference type="ARBA" id="ARBA00023049"/>
    </source>
</evidence>
<dbReference type="CDD" id="cd09606">
    <property type="entry name" value="M3B_PepF"/>
    <property type="match status" value="1"/>
</dbReference>
<organism evidence="8 9">
    <name type="scientific">Pontibacter locisalis</name>
    <dbReference type="NCBI Taxonomy" id="1719035"/>
    <lineage>
        <taxon>Bacteria</taxon>
        <taxon>Pseudomonadati</taxon>
        <taxon>Bacteroidota</taxon>
        <taxon>Cytophagia</taxon>
        <taxon>Cytophagales</taxon>
        <taxon>Hymenobacteraceae</taxon>
        <taxon>Pontibacter</taxon>
    </lineage>
</organism>
<dbReference type="RefSeq" id="WP_377504075.1">
    <property type="nucleotide sequence ID" value="NZ_JBHULU010000009.1"/>
</dbReference>
<dbReference type="InterPro" id="IPR011976">
    <property type="entry name" value="Pept_M3B_oligopep-rel"/>
</dbReference>
<dbReference type="Gene3D" id="1.10.1370.30">
    <property type="match status" value="1"/>
</dbReference>
<evidence type="ECO:0000256" key="1">
    <source>
        <dbReference type="ARBA" id="ARBA00022670"/>
    </source>
</evidence>
<dbReference type="NCBIfam" id="TIGR02289">
    <property type="entry name" value="M3_not_pepF"/>
    <property type="match status" value="1"/>
</dbReference>
<evidence type="ECO:0000256" key="3">
    <source>
        <dbReference type="ARBA" id="ARBA00022801"/>
    </source>
</evidence>
<name>A0ABW5IKH0_9BACT</name>
<evidence type="ECO:0000313" key="9">
    <source>
        <dbReference type="Proteomes" id="UP001597544"/>
    </source>
</evidence>
<keyword evidence="5 6" id="KW-0482">Metalloprotease</keyword>
<dbReference type="GO" id="GO:0016787">
    <property type="term" value="F:hydrolase activity"/>
    <property type="evidence" value="ECO:0007669"/>
    <property type="project" value="UniProtKB-KW"/>
</dbReference>
<comment type="similarity">
    <text evidence="6">Belongs to the peptidase M3 family.</text>
</comment>
<evidence type="ECO:0000256" key="2">
    <source>
        <dbReference type="ARBA" id="ARBA00022723"/>
    </source>
</evidence>
<keyword evidence="1 6" id="KW-0645">Protease</keyword>
<keyword evidence="2 6" id="KW-0479">Metal-binding</keyword>
<accession>A0ABW5IKH0</accession>
<protein>
    <submittedName>
        <fullName evidence="8">M3 family oligoendopeptidase</fullName>
        <ecNumber evidence="8">3.4.-.-</ecNumber>
    </submittedName>
</protein>
<dbReference type="Pfam" id="PF01432">
    <property type="entry name" value="Peptidase_M3"/>
    <property type="match status" value="1"/>
</dbReference>
<evidence type="ECO:0000256" key="4">
    <source>
        <dbReference type="ARBA" id="ARBA00022833"/>
    </source>
</evidence>
<reference evidence="9" key="1">
    <citation type="journal article" date="2019" name="Int. J. Syst. Evol. Microbiol.">
        <title>The Global Catalogue of Microorganisms (GCM) 10K type strain sequencing project: providing services to taxonomists for standard genome sequencing and annotation.</title>
        <authorList>
            <consortium name="The Broad Institute Genomics Platform"/>
            <consortium name="The Broad Institute Genome Sequencing Center for Infectious Disease"/>
            <person name="Wu L."/>
            <person name="Ma J."/>
        </authorList>
    </citation>
    <scope>NUCLEOTIDE SEQUENCE [LARGE SCALE GENOMIC DNA]</scope>
    <source>
        <strain evidence="9">KCTC 42498</strain>
    </source>
</reference>
<dbReference type="EMBL" id="JBHULU010000009">
    <property type="protein sequence ID" value="MFD2513422.1"/>
    <property type="molecule type" value="Genomic_DNA"/>
</dbReference>
<evidence type="ECO:0000313" key="8">
    <source>
        <dbReference type="EMBL" id="MFD2513422.1"/>
    </source>
</evidence>
<keyword evidence="3 6" id="KW-0378">Hydrolase</keyword>
<dbReference type="PANTHER" id="PTHR11804:SF48">
    <property type="entry name" value="PUTATIVE-RELATED"/>
    <property type="match status" value="1"/>
</dbReference>
<dbReference type="PANTHER" id="PTHR11804">
    <property type="entry name" value="PROTEASE M3 THIMET OLIGOPEPTIDASE-RELATED"/>
    <property type="match status" value="1"/>
</dbReference>
<dbReference type="InterPro" id="IPR045090">
    <property type="entry name" value="Pept_M3A_M3B"/>
</dbReference>
<sequence length="576" mass="67578">MTIASSNLTIPKRKPRTYLDEDFKVNNWETIQPYFEELKSRDINSVVDLENWMSDRSELESVLSEDLGWRYIRMTCDTQNEETTKAFQYFVSEIEPKIAPLDHELNLKLMHSPYEPALEREKYRIYLRGVERALEIFREKNIPLSTEIITKQQQYAAITGAMTVTLDGEEVTLQRAADRLKRTDRAVREEAWRTVQERRYEDREKLDNLFDELLKLRHEVAKNADFDNFRDYMFAAMGRFDYTPQDCFDFHASIEELIVPLLTKIDEERKQKLGVAELRPWDLDVDPTGKKPLEPFQTGQELLEKTVEVFYKLDSFLGDCLATMREMGHLDLESRKGKAPGGYNYPLDEIGVPFIFMNATSSLRDVITMLHEGGHAVHSFLTRDLKLNAAKHPPSEVAELASMSMELISMDYWDIFFQDEDELKRAKRTHLESVLETFPWVATVDKFQHWIYEHPEQSQQERHAEWVKIFETFNHKIVSWEAIEKYKPYMWQKQLHIYEVPFYYVEYAMAQLGAIAVWKNYKESPAEGLAAYKKALSLGYTVSIGEVYEAAGIKFDFSTEYIKSLVDFVKEEMSKI</sequence>
<evidence type="ECO:0000256" key="6">
    <source>
        <dbReference type="RuleBase" id="RU003435"/>
    </source>
</evidence>